<dbReference type="Proteomes" id="UP001044222">
    <property type="component" value="Chromosome 11"/>
</dbReference>
<evidence type="ECO:0000313" key="3">
    <source>
        <dbReference type="Proteomes" id="UP001044222"/>
    </source>
</evidence>
<feature type="compositionally biased region" description="Polar residues" evidence="1">
    <location>
        <begin position="24"/>
        <end position="37"/>
    </location>
</feature>
<accession>A0A9D3M044</accession>
<reference evidence="2" key="1">
    <citation type="submission" date="2021-01" db="EMBL/GenBank/DDBJ databases">
        <title>A chromosome-scale assembly of European eel, Anguilla anguilla.</title>
        <authorList>
            <person name="Henkel C."/>
            <person name="Jong-Raadsen S.A."/>
            <person name="Dufour S."/>
            <person name="Weltzien F.-A."/>
            <person name="Palstra A.P."/>
            <person name="Pelster B."/>
            <person name="Spaink H.P."/>
            <person name="Van Den Thillart G.E."/>
            <person name="Jansen H."/>
            <person name="Zahm M."/>
            <person name="Klopp C."/>
            <person name="Cedric C."/>
            <person name="Louis A."/>
            <person name="Berthelot C."/>
            <person name="Parey E."/>
            <person name="Roest Crollius H."/>
            <person name="Montfort J."/>
            <person name="Robinson-Rechavi M."/>
            <person name="Bucao C."/>
            <person name="Bouchez O."/>
            <person name="Gislard M."/>
            <person name="Lluch J."/>
            <person name="Milhes M."/>
            <person name="Lampietro C."/>
            <person name="Lopez Roques C."/>
            <person name="Donnadieu C."/>
            <person name="Braasch I."/>
            <person name="Desvignes T."/>
            <person name="Postlethwait J."/>
            <person name="Bobe J."/>
            <person name="Guiguen Y."/>
            <person name="Dirks R."/>
        </authorList>
    </citation>
    <scope>NUCLEOTIDE SEQUENCE</scope>
    <source>
        <strain evidence="2">Tag_6206</strain>
        <tissue evidence="2">Liver</tissue>
    </source>
</reference>
<feature type="region of interest" description="Disordered" evidence="1">
    <location>
        <begin position="1"/>
        <end position="70"/>
    </location>
</feature>
<feature type="compositionally biased region" description="Low complexity" evidence="1">
    <location>
        <begin position="41"/>
        <end position="52"/>
    </location>
</feature>
<protein>
    <submittedName>
        <fullName evidence="2">Uncharacterized protein</fullName>
    </submittedName>
</protein>
<keyword evidence="3" id="KW-1185">Reference proteome</keyword>
<organism evidence="2 3">
    <name type="scientific">Anguilla anguilla</name>
    <name type="common">European freshwater eel</name>
    <name type="synonym">Muraena anguilla</name>
    <dbReference type="NCBI Taxonomy" id="7936"/>
    <lineage>
        <taxon>Eukaryota</taxon>
        <taxon>Metazoa</taxon>
        <taxon>Chordata</taxon>
        <taxon>Craniata</taxon>
        <taxon>Vertebrata</taxon>
        <taxon>Euteleostomi</taxon>
        <taxon>Actinopterygii</taxon>
        <taxon>Neopterygii</taxon>
        <taxon>Teleostei</taxon>
        <taxon>Anguilliformes</taxon>
        <taxon>Anguillidae</taxon>
        <taxon>Anguilla</taxon>
    </lineage>
</organism>
<sequence>MAKPESKKSGVVFGTSRSAAAEEQVNNGSLDLSSTGGSHDPAPAAPTSATKPKSGKQGSRENGSRRTTESEVFDDGTITFFWRAHTLTVLFSLTCALVRPGHPAGGDAPGHRLQHQEVSSARPPLPCPAPTCLAPPRPAPPRPFALTSGCNGALCGSSASLPPRRLRVRVRAGEGVRFRAFVPVRRSGAARGAGFLGTPTSLHGLPGSHILPRTDLSLLCD</sequence>
<evidence type="ECO:0000256" key="1">
    <source>
        <dbReference type="SAM" id="MobiDB-lite"/>
    </source>
</evidence>
<gene>
    <name evidence="2" type="ORF">ANANG_G00201130</name>
</gene>
<feature type="compositionally biased region" description="Basic and acidic residues" evidence="1">
    <location>
        <begin position="58"/>
        <end position="69"/>
    </location>
</feature>
<dbReference type="AlphaFoldDB" id="A0A9D3M044"/>
<dbReference type="EMBL" id="JAFIRN010000011">
    <property type="protein sequence ID" value="KAG5839079.1"/>
    <property type="molecule type" value="Genomic_DNA"/>
</dbReference>
<evidence type="ECO:0000313" key="2">
    <source>
        <dbReference type="EMBL" id="KAG5839079.1"/>
    </source>
</evidence>
<name>A0A9D3M044_ANGAN</name>
<comment type="caution">
    <text evidence="2">The sequence shown here is derived from an EMBL/GenBank/DDBJ whole genome shotgun (WGS) entry which is preliminary data.</text>
</comment>
<proteinExistence type="predicted"/>